<keyword evidence="8" id="KW-0067">ATP-binding</keyword>
<dbReference type="SUPFAM" id="SSF47384">
    <property type="entry name" value="Homodimeric domain of signal transducing histidine kinase"/>
    <property type="match status" value="1"/>
</dbReference>
<dbReference type="PROSITE" id="PS50109">
    <property type="entry name" value="HIS_KIN"/>
    <property type="match status" value="1"/>
</dbReference>
<dbReference type="Pfam" id="PF00072">
    <property type="entry name" value="Response_reg"/>
    <property type="match status" value="1"/>
</dbReference>
<dbReference type="PANTHER" id="PTHR45339">
    <property type="entry name" value="HYBRID SIGNAL TRANSDUCTION HISTIDINE KINASE J"/>
    <property type="match status" value="1"/>
</dbReference>
<evidence type="ECO:0000256" key="6">
    <source>
        <dbReference type="ARBA" id="ARBA00022741"/>
    </source>
</evidence>
<feature type="domain" description="PAS" evidence="16">
    <location>
        <begin position="119"/>
        <end position="190"/>
    </location>
</feature>
<organism evidence="18 19">
    <name type="scientific">Paenibacillus abyssi</name>
    <dbReference type="NCBI Taxonomy" id="1340531"/>
    <lineage>
        <taxon>Bacteria</taxon>
        <taxon>Bacillati</taxon>
        <taxon>Bacillota</taxon>
        <taxon>Bacilli</taxon>
        <taxon>Bacillales</taxon>
        <taxon>Paenibacillaceae</taxon>
        <taxon>Paenibacillus</taxon>
    </lineage>
</organism>
<dbReference type="SUPFAM" id="SSF55874">
    <property type="entry name" value="ATPase domain of HSP90 chaperone/DNA topoisomerase II/histidine kinase"/>
    <property type="match status" value="1"/>
</dbReference>
<dbReference type="InterPro" id="IPR013767">
    <property type="entry name" value="PAS_fold"/>
</dbReference>
<reference evidence="18" key="1">
    <citation type="journal article" date="2014" name="Int. J. Syst. Evol. Microbiol.">
        <title>Complete genome sequence of Corynebacterium casei LMG S-19264T (=DSM 44701T), isolated from a smear-ripened cheese.</title>
        <authorList>
            <consortium name="US DOE Joint Genome Institute (JGI-PGF)"/>
            <person name="Walter F."/>
            <person name="Albersmeier A."/>
            <person name="Kalinowski J."/>
            <person name="Ruckert C."/>
        </authorList>
    </citation>
    <scope>NUCLEOTIDE SEQUENCE</scope>
    <source>
        <strain evidence="18">CGMCC 1.12987</strain>
    </source>
</reference>
<evidence type="ECO:0000256" key="9">
    <source>
        <dbReference type="ARBA" id="ARBA00023012"/>
    </source>
</evidence>
<evidence type="ECO:0000256" key="7">
    <source>
        <dbReference type="ARBA" id="ARBA00022777"/>
    </source>
</evidence>
<dbReference type="SMART" id="SM00387">
    <property type="entry name" value="HATPase_c"/>
    <property type="match status" value="1"/>
</dbReference>
<evidence type="ECO:0000259" key="15">
    <source>
        <dbReference type="PROSITE" id="PS50110"/>
    </source>
</evidence>
<feature type="domain" description="PAC" evidence="17">
    <location>
        <begin position="197"/>
        <end position="247"/>
    </location>
</feature>
<dbReference type="Gene3D" id="3.30.450.20">
    <property type="entry name" value="PAS domain"/>
    <property type="match status" value="2"/>
</dbReference>
<dbReference type="InterPro" id="IPR003594">
    <property type="entry name" value="HATPase_dom"/>
</dbReference>
<comment type="subunit">
    <text evidence="10">At low DSF concentrations, interacts with RpfF.</text>
</comment>
<evidence type="ECO:0000256" key="10">
    <source>
        <dbReference type="ARBA" id="ARBA00064003"/>
    </source>
</evidence>
<dbReference type="InterPro" id="IPR000700">
    <property type="entry name" value="PAS-assoc_C"/>
</dbReference>
<proteinExistence type="inferred from homology"/>
<dbReference type="SMART" id="SM00086">
    <property type="entry name" value="PAC"/>
    <property type="match status" value="2"/>
</dbReference>
<dbReference type="CDD" id="cd16922">
    <property type="entry name" value="HATPase_EvgS-ArcB-TorS-like"/>
    <property type="match status" value="1"/>
</dbReference>
<dbReference type="PROSITE" id="PS50110">
    <property type="entry name" value="RESPONSE_REGULATORY"/>
    <property type="match status" value="1"/>
</dbReference>
<feature type="domain" description="Response regulatory" evidence="15">
    <location>
        <begin position="509"/>
        <end position="626"/>
    </location>
</feature>
<dbReference type="Pfam" id="PF02518">
    <property type="entry name" value="HATPase_c"/>
    <property type="match status" value="1"/>
</dbReference>
<feature type="modified residue" description="4-aspartylphosphate" evidence="13">
    <location>
        <position position="558"/>
    </location>
</feature>
<evidence type="ECO:0000259" key="17">
    <source>
        <dbReference type="PROSITE" id="PS50113"/>
    </source>
</evidence>
<keyword evidence="4 13" id="KW-0597">Phosphoprotein</keyword>
<reference evidence="18" key="2">
    <citation type="submission" date="2020-09" db="EMBL/GenBank/DDBJ databases">
        <authorList>
            <person name="Sun Q."/>
            <person name="Zhou Y."/>
        </authorList>
    </citation>
    <scope>NUCLEOTIDE SEQUENCE</scope>
    <source>
        <strain evidence="18">CGMCC 1.12987</strain>
    </source>
</reference>
<dbReference type="GO" id="GO:0005524">
    <property type="term" value="F:ATP binding"/>
    <property type="evidence" value="ECO:0007669"/>
    <property type="project" value="UniProtKB-KW"/>
</dbReference>
<evidence type="ECO:0000256" key="8">
    <source>
        <dbReference type="ARBA" id="ARBA00022840"/>
    </source>
</evidence>
<dbReference type="PROSITE" id="PS50112">
    <property type="entry name" value="PAS"/>
    <property type="match status" value="1"/>
</dbReference>
<keyword evidence="9" id="KW-0902">Two-component regulatory system</keyword>
<dbReference type="EMBL" id="BMGR01000004">
    <property type="protein sequence ID" value="GGF98460.1"/>
    <property type="molecule type" value="Genomic_DNA"/>
</dbReference>
<dbReference type="PRINTS" id="PR00344">
    <property type="entry name" value="BCTRLSENSOR"/>
</dbReference>
<accession>A0A917CUY3</accession>
<dbReference type="PROSITE" id="PS50113">
    <property type="entry name" value="PAC"/>
    <property type="match status" value="1"/>
</dbReference>
<dbReference type="Gene3D" id="3.30.565.10">
    <property type="entry name" value="Histidine kinase-like ATPase, C-terminal domain"/>
    <property type="match status" value="1"/>
</dbReference>
<dbReference type="SMART" id="SM00388">
    <property type="entry name" value="HisKA"/>
    <property type="match status" value="1"/>
</dbReference>
<keyword evidence="7" id="KW-0418">Kinase</keyword>
<dbReference type="NCBIfam" id="TIGR00229">
    <property type="entry name" value="sensory_box"/>
    <property type="match status" value="2"/>
</dbReference>
<dbReference type="AlphaFoldDB" id="A0A917CUY3"/>
<dbReference type="SMART" id="SM00091">
    <property type="entry name" value="PAS"/>
    <property type="match status" value="2"/>
</dbReference>
<comment type="caution">
    <text evidence="18">The sequence shown here is derived from an EMBL/GenBank/DDBJ whole genome shotgun (WGS) entry which is preliminary data.</text>
</comment>
<dbReference type="GO" id="GO:0006355">
    <property type="term" value="P:regulation of DNA-templated transcription"/>
    <property type="evidence" value="ECO:0007669"/>
    <property type="project" value="InterPro"/>
</dbReference>
<dbReference type="InterPro" id="IPR004358">
    <property type="entry name" value="Sig_transdc_His_kin-like_C"/>
</dbReference>
<dbReference type="InterPro" id="IPR005467">
    <property type="entry name" value="His_kinase_dom"/>
</dbReference>
<dbReference type="InterPro" id="IPR036890">
    <property type="entry name" value="HATPase_C_sf"/>
</dbReference>
<dbReference type="Proteomes" id="UP000644756">
    <property type="component" value="Unassembled WGS sequence"/>
</dbReference>
<dbReference type="Pfam" id="PF00989">
    <property type="entry name" value="PAS"/>
    <property type="match status" value="2"/>
</dbReference>
<evidence type="ECO:0000259" key="16">
    <source>
        <dbReference type="PROSITE" id="PS50112"/>
    </source>
</evidence>
<keyword evidence="5" id="KW-0808">Transferase</keyword>
<dbReference type="PANTHER" id="PTHR45339:SF1">
    <property type="entry name" value="HYBRID SIGNAL TRANSDUCTION HISTIDINE KINASE J"/>
    <property type="match status" value="1"/>
</dbReference>
<dbReference type="Pfam" id="PF00512">
    <property type="entry name" value="HisKA"/>
    <property type="match status" value="1"/>
</dbReference>
<dbReference type="InterPro" id="IPR011006">
    <property type="entry name" value="CheY-like_superfamily"/>
</dbReference>
<evidence type="ECO:0000256" key="11">
    <source>
        <dbReference type="ARBA" id="ARBA00068150"/>
    </source>
</evidence>
<evidence type="ECO:0000256" key="5">
    <source>
        <dbReference type="ARBA" id="ARBA00022679"/>
    </source>
</evidence>
<dbReference type="CDD" id="cd17546">
    <property type="entry name" value="REC_hyHK_CKI1_RcsC-like"/>
    <property type="match status" value="1"/>
</dbReference>
<dbReference type="InterPro" id="IPR035965">
    <property type="entry name" value="PAS-like_dom_sf"/>
</dbReference>
<dbReference type="CDD" id="cd00130">
    <property type="entry name" value="PAS"/>
    <property type="match status" value="2"/>
</dbReference>
<evidence type="ECO:0000256" key="13">
    <source>
        <dbReference type="PROSITE-ProRule" id="PRU00169"/>
    </source>
</evidence>
<evidence type="ECO:0000313" key="18">
    <source>
        <dbReference type="EMBL" id="GGF98460.1"/>
    </source>
</evidence>
<dbReference type="InterPro" id="IPR001610">
    <property type="entry name" value="PAC"/>
</dbReference>
<dbReference type="SMART" id="SM00448">
    <property type="entry name" value="REC"/>
    <property type="match status" value="1"/>
</dbReference>
<evidence type="ECO:0000256" key="2">
    <source>
        <dbReference type="ARBA" id="ARBA00006402"/>
    </source>
</evidence>
<dbReference type="RefSeq" id="WP_188530406.1">
    <property type="nucleotide sequence ID" value="NZ_BMGR01000004.1"/>
</dbReference>
<comment type="catalytic activity">
    <reaction evidence="1">
        <text>ATP + protein L-histidine = ADP + protein N-phospho-L-histidine.</text>
        <dbReference type="EC" id="2.7.13.3"/>
    </reaction>
</comment>
<evidence type="ECO:0000313" key="19">
    <source>
        <dbReference type="Proteomes" id="UP000644756"/>
    </source>
</evidence>
<dbReference type="InterPro" id="IPR003661">
    <property type="entry name" value="HisK_dim/P_dom"/>
</dbReference>
<dbReference type="FunFam" id="1.10.287.130:FF:000002">
    <property type="entry name" value="Two-component osmosensing histidine kinase"/>
    <property type="match status" value="1"/>
</dbReference>
<dbReference type="Gene3D" id="1.10.287.130">
    <property type="match status" value="1"/>
</dbReference>
<feature type="domain" description="Histidine kinase" evidence="14">
    <location>
        <begin position="265"/>
        <end position="485"/>
    </location>
</feature>
<dbReference type="EC" id="2.7.13.3" evidence="3"/>
<evidence type="ECO:0000256" key="1">
    <source>
        <dbReference type="ARBA" id="ARBA00000085"/>
    </source>
</evidence>
<evidence type="ECO:0000256" key="12">
    <source>
        <dbReference type="ARBA" id="ARBA00074306"/>
    </source>
</evidence>
<name>A0A917CUY3_9BACL</name>
<sequence length="627" mass="70530">MNRKNIDFLGDITIVVSPALRINNVNKSIFNFLLYTEEELIGKHIRTVLPEYQLDKIIAKESRYIPFTDTILLSKNGDKVPISVSASAVHDEQGNLLGIMLLMHSVLGRNQVKVTLMDINNRYRAMTDYALDAVIVMNSEGMVIEWNAQAELQFGWSEDEVIGSSLADLIIPHDLRERHQQGLMRFMATGEYKILNKRIELSALHRLGHHIPVELTVTPIRWGDTYLFSAFIRDITERKETERALVEAKEAAEAAALVKSKFLATMSHEIRTPLNGIVGMTQLLKETILSREQQEYLEYILKSEDALLAIINDILDFSKIDAGMELEEEPFDLVACVEESLDILSTLAKEKDLEVNYMLDTEIPQYIVGDVTRLRQILINLIGNSLKFTASGGVFLSVNKLNDLNNGQLELLFTVKDTGIGIPKDKQTLLFLPFSQVDSSTNRMYGGTGLGLAICKSLVELMGGEIWAEPDSEGATFRFTIITQPADSWSSYHQAADTDMPAEVSAQLRILIAEDNEINQKVLLYLLEKEGFHSDVVHNGYEVLEAIQHQSYDLILMDIEMPGLDGIEVAQMIRKNLPAQDQPKMVAVTANAFTEDKEKCLAVGMDDYISKPFNRTKLLQILKNLTF</sequence>
<comment type="similarity">
    <text evidence="2">In the N-terminal section; belongs to the phytochrome family.</text>
</comment>
<gene>
    <name evidence="18" type="ORF">GCM10010916_14630</name>
</gene>
<dbReference type="InterPro" id="IPR001789">
    <property type="entry name" value="Sig_transdc_resp-reg_receiver"/>
</dbReference>
<evidence type="ECO:0000259" key="14">
    <source>
        <dbReference type="PROSITE" id="PS50109"/>
    </source>
</evidence>
<keyword evidence="6" id="KW-0547">Nucleotide-binding</keyword>
<dbReference type="InterPro" id="IPR000014">
    <property type="entry name" value="PAS"/>
</dbReference>
<dbReference type="SUPFAM" id="SSF52172">
    <property type="entry name" value="CheY-like"/>
    <property type="match status" value="1"/>
</dbReference>
<dbReference type="FunFam" id="3.30.565.10:FF:000010">
    <property type="entry name" value="Sensor histidine kinase RcsC"/>
    <property type="match status" value="1"/>
</dbReference>
<keyword evidence="19" id="KW-1185">Reference proteome</keyword>
<dbReference type="Gene3D" id="3.40.50.2300">
    <property type="match status" value="1"/>
</dbReference>
<evidence type="ECO:0000256" key="4">
    <source>
        <dbReference type="ARBA" id="ARBA00022553"/>
    </source>
</evidence>
<protein>
    <recommendedName>
        <fullName evidence="12">Circadian input-output histidine kinase CikA</fullName>
        <ecNumber evidence="3">2.7.13.3</ecNumber>
    </recommendedName>
    <alternativeName>
        <fullName evidence="11">Sensory/regulatory protein RpfC</fullName>
    </alternativeName>
</protein>
<evidence type="ECO:0000256" key="3">
    <source>
        <dbReference type="ARBA" id="ARBA00012438"/>
    </source>
</evidence>
<dbReference type="SUPFAM" id="SSF55785">
    <property type="entry name" value="PYP-like sensor domain (PAS domain)"/>
    <property type="match status" value="2"/>
</dbReference>
<dbReference type="CDD" id="cd00082">
    <property type="entry name" value="HisKA"/>
    <property type="match status" value="1"/>
</dbReference>
<dbReference type="GO" id="GO:0000155">
    <property type="term" value="F:phosphorelay sensor kinase activity"/>
    <property type="evidence" value="ECO:0007669"/>
    <property type="project" value="InterPro"/>
</dbReference>
<dbReference type="InterPro" id="IPR036097">
    <property type="entry name" value="HisK_dim/P_sf"/>
</dbReference>